<reference evidence="3" key="1">
    <citation type="journal article" date="2019" name="Int. J. Syst. Evol. Microbiol.">
        <title>The Global Catalogue of Microorganisms (GCM) 10K type strain sequencing project: providing services to taxonomists for standard genome sequencing and annotation.</title>
        <authorList>
            <consortium name="The Broad Institute Genomics Platform"/>
            <consortium name="The Broad Institute Genome Sequencing Center for Infectious Disease"/>
            <person name="Wu L."/>
            <person name="Ma J."/>
        </authorList>
    </citation>
    <scope>NUCLEOTIDE SEQUENCE [LARGE SCALE GENOMIC DNA]</scope>
    <source>
        <strain evidence="3">JCM 18303</strain>
    </source>
</reference>
<evidence type="ECO:0000256" key="1">
    <source>
        <dbReference type="SAM" id="Phobius"/>
    </source>
</evidence>
<dbReference type="EMBL" id="BAABJP010000001">
    <property type="protein sequence ID" value="GAA5145763.1"/>
    <property type="molecule type" value="Genomic_DNA"/>
</dbReference>
<evidence type="ECO:0000313" key="3">
    <source>
        <dbReference type="Proteomes" id="UP001428817"/>
    </source>
</evidence>
<gene>
    <name evidence="2" type="ORF">GCM10023321_04140</name>
</gene>
<protein>
    <submittedName>
        <fullName evidence="2">Uncharacterized protein</fullName>
    </submittedName>
</protein>
<organism evidence="2 3">
    <name type="scientific">Pseudonocardia eucalypti</name>
    <dbReference type="NCBI Taxonomy" id="648755"/>
    <lineage>
        <taxon>Bacteria</taxon>
        <taxon>Bacillati</taxon>
        <taxon>Actinomycetota</taxon>
        <taxon>Actinomycetes</taxon>
        <taxon>Pseudonocardiales</taxon>
        <taxon>Pseudonocardiaceae</taxon>
        <taxon>Pseudonocardia</taxon>
    </lineage>
</organism>
<comment type="caution">
    <text evidence="2">The sequence shown here is derived from an EMBL/GenBank/DDBJ whole genome shotgun (WGS) entry which is preliminary data.</text>
</comment>
<keyword evidence="1" id="KW-0472">Membrane</keyword>
<feature type="transmembrane region" description="Helical" evidence="1">
    <location>
        <begin position="235"/>
        <end position="258"/>
    </location>
</feature>
<feature type="transmembrane region" description="Helical" evidence="1">
    <location>
        <begin position="135"/>
        <end position="159"/>
    </location>
</feature>
<keyword evidence="1" id="KW-0812">Transmembrane</keyword>
<proteinExistence type="predicted"/>
<dbReference type="Proteomes" id="UP001428817">
    <property type="component" value="Unassembled WGS sequence"/>
</dbReference>
<sequence>MLLLDLLSVNPPIAPEPPWDLRVGGELSEYLFFAANVLVFVGSVVYAAVAGRRGKTLIPLMCMAGGTLTIFLEPLIDSHLQVWWPIHHQPDILSAWGRDVPLMILFVVGWYFGLNAAMRYRWMQKNGPASKIWTLYAIEVGSALALEPPAIQLGLWHYYGDHGLRMFGYPVWWPFVGGACCMAAGTLVYVLAPYLTGWRVLNVVLIVPIGVSAAYWGAGWPMFTVLNTEPGRPVVLLASAFSVGLCFLIVWMCTIATGHYDYRAEQRRAAKEPVAA</sequence>
<feature type="transmembrane region" description="Helical" evidence="1">
    <location>
        <begin position="56"/>
        <end position="76"/>
    </location>
</feature>
<dbReference type="RefSeq" id="WP_185058674.1">
    <property type="nucleotide sequence ID" value="NZ_BAABJP010000001.1"/>
</dbReference>
<evidence type="ECO:0000313" key="2">
    <source>
        <dbReference type="EMBL" id="GAA5145763.1"/>
    </source>
</evidence>
<keyword evidence="3" id="KW-1185">Reference proteome</keyword>
<feature type="transmembrane region" description="Helical" evidence="1">
    <location>
        <begin position="96"/>
        <end position="114"/>
    </location>
</feature>
<feature type="transmembrane region" description="Helical" evidence="1">
    <location>
        <begin position="203"/>
        <end position="223"/>
    </location>
</feature>
<feature type="transmembrane region" description="Helical" evidence="1">
    <location>
        <begin position="171"/>
        <end position="191"/>
    </location>
</feature>
<accession>A0ABP9PLU1</accession>
<keyword evidence="1" id="KW-1133">Transmembrane helix</keyword>
<feature type="transmembrane region" description="Helical" evidence="1">
    <location>
        <begin position="30"/>
        <end position="49"/>
    </location>
</feature>
<name>A0ABP9PLU1_9PSEU</name>